<evidence type="ECO:0000259" key="2">
    <source>
        <dbReference type="Pfam" id="PF11795"/>
    </source>
</evidence>
<sequence>MAEPRWGLLPAQALALLQRREWDNRRRLKARLTGELPFPAKIPLRPPKGSAALGELAHFNAFVQAWRDFALPHAVCWGKTTYRHLGNQPVPTHLVAQDPAMLARLLGPAAEQALQGWQQRISRCLSVAWLQDATLQRSMFALLVSQLEELERLSDNDLELLLALLPQLRPGMGGGAYLRALPLVQVDTKFVEQHQRLIELMLDVLQQGAISDAGGLLSWLNCQANPRGWLWVRPLCESSRAALGGLPLLQLSTDTLLTTALPAGRILVVENVQSGLGLPALDDCIAVFGGGKNLSWLQAEWLQSKQVAYWGDIDSEGLTMLADARTKLPNIEPLLMDQQTLLQHQARMVPEPASVVAEPAALTATEAQLFRDLRAGRFGLARLEQERLAPDWVCAVLEEWTTPAPARPTPVP</sequence>
<evidence type="ECO:0000313" key="4">
    <source>
        <dbReference type="Proteomes" id="UP000242313"/>
    </source>
</evidence>
<keyword evidence="4" id="KW-1185">Reference proteome</keyword>
<proteinExistence type="predicted"/>
<protein>
    <recommendedName>
        <fullName evidence="5">DUF3322 and DUF2220 domain-containing protein</fullName>
    </recommendedName>
</protein>
<gene>
    <name evidence="3" type="ORF">CNQ84_14755</name>
</gene>
<evidence type="ECO:0008006" key="5">
    <source>
        <dbReference type="Google" id="ProtNLM"/>
    </source>
</evidence>
<name>A0A2A3MFF3_9PSED</name>
<comment type="caution">
    <text evidence="3">The sequence shown here is derived from an EMBL/GenBank/DDBJ whole genome shotgun (WGS) entry which is preliminary data.</text>
</comment>
<dbReference type="Proteomes" id="UP000242313">
    <property type="component" value="Unassembled WGS sequence"/>
</dbReference>
<dbReference type="Pfam" id="PF09983">
    <property type="entry name" value="JetD_C"/>
    <property type="match status" value="1"/>
</dbReference>
<feature type="domain" description="Wadjet protein JetD C-terminal" evidence="1">
    <location>
        <begin position="229"/>
        <end position="395"/>
    </location>
</feature>
<reference evidence="3 4" key="1">
    <citation type="submission" date="2017-09" db="EMBL/GenBank/DDBJ databases">
        <title>Pseudomonas abyssi sp. nov. isolated from Abyssopelagic Water.</title>
        <authorList>
            <person name="Wei Y."/>
        </authorList>
    </citation>
    <scope>NUCLEOTIDE SEQUENCE [LARGE SCALE GENOMIC DNA]</scope>
    <source>
        <strain evidence="3 4">MT5</strain>
    </source>
</reference>
<dbReference type="InterPro" id="IPR024534">
    <property type="entry name" value="JetD_C"/>
</dbReference>
<organism evidence="3 4">
    <name type="scientific">Pseudomonas abyssi</name>
    <dbReference type="NCBI Taxonomy" id="170540"/>
    <lineage>
        <taxon>Bacteria</taxon>
        <taxon>Pseudomonadati</taxon>
        <taxon>Pseudomonadota</taxon>
        <taxon>Gammaproteobacteria</taxon>
        <taxon>Pseudomonadales</taxon>
        <taxon>Pseudomonadaceae</taxon>
        <taxon>Pseudomonas</taxon>
    </lineage>
</organism>
<dbReference type="AlphaFoldDB" id="A0A2A3MFF3"/>
<accession>A0A2A3MFF3</accession>
<evidence type="ECO:0000259" key="1">
    <source>
        <dbReference type="Pfam" id="PF09983"/>
    </source>
</evidence>
<feature type="domain" description="DUF3322" evidence="2">
    <location>
        <begin position="10"/>
        <end position="203"/>
    </location>
</feature>
<dbReference type="Pfam" id="PF11795">
    <property type="entry name" value="DUF3322"/>
    <property type="match status" value="1"/>
</dbReference>
<evidence type="ECO:0000313" key="3">
    <source>
        <dbReference type="EMBL" id="PBK03521.1"/>
    </source>
</evidence>
<dbReference type="InterPro" id="IPR024537">
    <property type="entry name" value="DUF3322"/>
</dbReference>
<dbReference type="EMBL" id="NTMR01000019">
    <property type="protein sequence ID" value="PBK03521.1"/>
    <property type="molecule type" value="Genomic_DNA"/>
</dbReference>
<dbReference type="RefSeq" id="WP_096005605.1">
    <property type="nucleotide sequence ID" value="NZ_NTMR01000019.1"/>
</dbReference>